<dbReference type="Pfam" id="PF00106">
    <property type="entry name" value="adh_short"/>
    <property type="match status" value="1"/>
</dbReference>
<evidence type="ECO:0000256" key="1">
    <source>
        <dbReference type="ARBA" id="ARBA00006484"/>
    </source>
</evidence>
<dbReference type="InterPro" id="IPR002347">
    <property type="entry name" value="SDR_fam"/>
</dbReference>
<dbReference type="RefSeq" id="WP_172988547.1">
    <property type="nucleotide sequence ID" value="NZ_CP054038.1"/>
</dbReference>
<accession>A0A7D4UI83</accession>
<dbReference type="EMBL" id="CP054038">
    <property type="protein sequence ID" value="QKJ18167.1"/>
    <property type="molecule type" value="Genomic_DNA"/>
</dbReference>
<keyword evidence="2" id="KW-0560">Oxidoreductase</keyword>
<sequence length="292" mass="30099">MSRHTDRAPALLAPGSTALVTGASSGLGEEFAVQLAGRGLDLVLVARRAERLHALADRIAAEYGRRVTVMPFDLSVAGAASALHAETAARGLPIDVLINNAGSGTLADVVVTDPAALDDVIGLNVTALTGLSRLFGGDMARRGRGALVNVASLAALLPAPHMAVYGASKAYVHSFTQAIDAELRPAGVIALTVLPGPTRTEFFDRSGGRIGPDSAYLTPSVVVASTLRALDRPKPPIAVVPGRGNAFAAPLMARLPRRLGLSISGRMMALGLDIAAKSDTPGTTTPEQEHQQ</sequence>
<protein>
    <submittedName>
        <fullName evidence="4">SDR family oxidoreductase</fullName>
    </submittedName>
</protein>
<dbReference type="AlphaFoldDB" id="A0A7D4UI83"/>
<dbReference type="PRINTS" id="PR00081">
    <property type="entry name" value="GDHRDH"/>
</dbReference>
<reference evidence="4 5" key="1">
    <citation type="submission" date="2020-05" db="EMBL/GenBank/DDBJ databases">
        <title>Strain PA2F3 complete genome.</title>
        <authorList>
            <person name="Kim Y.-S."/>
            <person name="Kim S.-J."/>
            <person name="Jung H.-k."/>
            <person name="Kim S.-E."/>
            <person name="Kim K.-H."/>
        </authorList>
    </citation>
    <scope>NUCLEOTIDE SEQUENCE [LARGE SCALE GENOMIC DNA]</scope>
    <source>
        <strain evidence="4 5">PA2F3</strain>
    </source>
</reference>
<dbReference type="PRINTS" id="PR00080">
    <property type="entry name" value="SDRFAMILY"/>
</dbReference>
<dbReference type="PANTHER" id="PTHR43086:SF3">
    <property type="entry name" value="NADP-DEPENDENT 3-HYDROXY ACID DEHYDROGENASE YDFG"/>
    <property type="match status" value="1"/>
</dbReference>
<name>A0A7D4UI83_9MICO</name>
<evidence type="ECO:0000256" key="2">
    <source>
        <dbReference type="ARBA" id="ARBA00023002"/>
    </source>
</evidence>
<dbReference type="SUPFAM" id="SSF51735">
    <property type="entry name" value="NAD(P)-binding Rossmann-fold domains"/>
    <property type="match status" value="1"/>
</dbReference>
<dbReference type="Gene3D" id="3.40.50.720">
    <property type="entry name" value="NAD(P)-binding Rossmann-like Domain"/>
    <property type="match status" value="1"/>
</dbReference>
<evidence type="ECO:0000256" key="3">
    <source>
        <dbReference type="RuleBase" id="RU000363"/>
    </source>
</evidence>
<organism evidence="4 5">
    <name type="scientific">Microbacterium hominis</name>
    <dbReference type="NCBI Taxonomy" id="162426"/>
    <lineage>
        <taxon>Bacteria</taxon>
        <taxon>Bacillati</taxon>
        <taxon>Actinomycetota</taxon>
        <taxon>Actinomycetes</taxon>
        <taxon>Micrococcales</taxon>
        <taxon>Microbacteriaceae</taxon>
        <taxon>Microbacterium</taxon>
    </lineage>
</organism>
<dbReference type="Proteomes" id="UP000502498">
    <property type="component" value="Chromosome"/>
</dbReference>
<evidence type="ECO:0000313" key="5">
    <source>
        <dbReference type="Proteomes" id="UP000502498"/>
    </source>
</evidence>
<dbReference type="GO" id="GO:0016491">
    <property type="term" value="F:oxidoreductase activity"/>
    <property type="evidence" value="ECO:0007669"/>
    <property type="project" value="UniProtKB-KW"/>
</dbReference>
<proteinExistence type="inferred from homology"/>
<gene>
    <name evidence="4" type="ORF">HQM25_01210</name>
</gene>
<dbReference type="InterPro" id="IPR036291">
    <property type="entry name" value="NAD(P)-bd_dom_sf"/>
</dbReference>
<dbReference type="PANTHER" id="PTHR43086">
    <property type="entry name" value="VERY-LONG-CHAIN 3-OXOOACYL-COA REDUCTASE"/>
    <property type="match status" value="1"/>
</dbReference>
<comment type="similarity">
    <text evidence="1 3">Belongs to the short-chain dehydrogenases/reductases (SDR) family.</text>
</comment>
<evidence type="ECO:0000313" key="4">
    <source>
        <dbReference type="EMBL" id="QKJ18167.1"/>
    </source>
</evidence>
<dbReference type="PIRSF" id="PIRSF000126">
    <property type="entry name" value="11-beta-HSD1"/>
    <property type="match status" value="1"/>
</dbReference>